<dbReference type="Proteomes" id="UP000594638">
    <property type="component" value="Unassembled WGS sequence"/>
</dbReference>
<protein>
    <submittedName>
        <fullName evidence="2">Uncharacterized protein</fullName>
    </submittedName>
</protein>
<dbReference type="Gramene" id="OE9A110293T1">
    <property type="protein sequence ID" value="OE9A110293C1"/>
    <property type="gene ID" value="OE9A110293"/>
</dbReference>
<keyword evidence="3" id="KW-1185">Reference proteome</keyword>
<dbReference type="AlphaFoldDB" id="A0A8S0TDQ5"/>
<evidence type="ECO:0000256" key="1">
    <source>
        <dbReference type="SAM" id="MobiDB-lite"/>
    </source>
</evidence>
<feature type="region of interest" description="Disordered" evidence="1">
    <location>
        <begin position="38"/>
        <end position="84"/>
    </location>
</feature>
<organism evidence="2 3">
    <name type="scientific">Olea europaea subsp. europaea</name>
    <dbReference type="NCBI Taxonomy" id="158383"/>
    <lineage>
        <taxon>Eukaryota</taxon>
        <taxon>Viridiplantae</taxon>
        <taxon>Streptophyta</taxon>
        <taxon>Embryophyta</taxon>
        <taxon>Tracheophyta</taxon>
        <taxon>Spermatophyta</taxon>
        <taxon>Magnoliopsida</taxon>
        <taxon>eudicotyledons</taxon>
        <taxon>Gunneridae</taxon>
        <taxon>Pentapetalae</taxon>
        <taxon>asterids</taxon>
        <taxon>lamiids</taxon>
        <taxon>Lamiales</taxon>
        <taxon>Oleaceae</taxon>
        <taxon>Oleeae</taxon>
        <taxon>Olea</taxon>
    </lineage>
</organism>
<proteinExistence type="predicted"/>
<gene>
    <name evidence="2" type="ORF">OLEA9_A110293</name>
</gene>
<reference evidence="2 3" key="1">
    <citation type="submission" date="2019-12" db="EMBL/GenBank/DDBJ databases">
        <authorList>
            <person name="Alioto T."/>
            <person name="Alioto T."/>
            <person name="Gomez Garrido J."/>
        </authorList>
    </citation>
    <scope>NUCLEOTIDE SEQUENCE [LARGE SCALE GENOMIC DNA]</scope>
</reference>
<accession>A0A8S0TDQ5</accession>
<comment type="caution">
    <text evidence="2">The sequence shown here is derived from an EMBL/GenBank/DDBJ whole genome shotgun (WGS) entry which is preliminary data.</text>
</comment>
<dbReference type="EMBL" id="CACTIH010005974">
    <property type="protein sequence ID" value="CAA3003501.1"/>
    <property type="molecule type" value="Genomic_DNA"/>
</dbReference>
<sequence length="84" mass="8196">MENLKELPDAAAANTSATVPSVAAVTPMAVEEELVNVGDSAGERFDGGGVGGKENEGEGAEDGVCNGLVGDRSGGGKSSSVGRC</sequence>
<name>A0A8S0TDQ5_OLEEU</name>
<evidence type="ECO:0000313" key="2">
    <source>
        <dbReference type="EMBL" id="CAA3003501.1"/>
    </source>
</evidence>
<evidence type="ECO:0000313" key="3">
    <source>
        <dbReference type="Proteomes" id="UP000594638"/>
    </source>
</evidence>
<feature type="region of interest" description="Disordered" evidence="1">
    <location>
        <begin position="1"/>
        <end position="20"/>
    </location>
</feature>